<sequence length="164" mass="17058">MEDLMENVFTTVAVVFEALGAVTMVIGLVVSLILGVRAMARGDSGDQSFQVVRRTLGGAIMLGLEILVAADLVRTITSKPSIEDAVILGLIVLIRTVLSLSISIEVEGVLPWRRAILTSGATVIADQVRRDRAAGQAADSGGTSTGGRADAPTDGRAVRAERSG</sequence>
<protein>
    <recommendedName>
        <fullName evidence="5">DUF1622 domain-containing protein</fullName>
    </recommendedName>
</protein>
<dbReference type="RefSeq" id="WP_005937191.1">
    <property type="nucleotide sequence ID" value="NZ_ATVK01000045.1"/>
</dbReference>
<dbReference type="STRING" id="1121927.GOHSU_12_00160"/>
<feature type="transmembrane region" description="Helical" evidence="2">
    <location>
        <begin position="12"/>
        <end position="34"/>
    </location>
</feature>
<dbReference type="PANTHER" id="PTHR38468">
    <property type="entry name" value="SLL0939 PROTEIN"/>
    <property type="match status" value="1"/>
</dbReference>
<dbReference type="Proteomes" id="UP000053405">
    <property type="component" value="Unassembled WGS sequence"/>
</dbReference>
<feature type="compositionally biased region" description="Basic and acidic residues" evidence="1">
    <location>
        <begin position="151"/>
        <end position="164"/>
    </location>
</feature>
<comment type="caution">
    <text evidence="3">The sequence shown here is derived from an EMBL/GenBank/DDBJ whole genome shotgun (WGS) entry which is preliminary data.</text>
</comment>
<proteinExistence type="predicted"/>
<feature type="region of interest" description="Disordered" evidence="1">
    <location>
        <begin position="134"/>
        <end position="164"/>
    </location>
</feature>
<dbReference type="eggNOG" id="COG4828">
    <property type="taxonomic scope" value="Bacteria"/>
</dbReference>
<evidence type="ECO:0000313" key="3">
    <source>
        <dbReference type="EMBL" id="GAC56626.1"/>
    </source>
</evidence>
<dbReference type="AlphaFoldDB" id="L7L7A4"/>
<name>L7L7A4_9ACTN</name>
<gene>
    <name evidence="3" type="ORF">GOHSU_12_00160</name>
</gene>
<keyword evidence="2" id="KW-0812">Transmembrane</keyword>
<reference evidence="3 4" key="1">
    <citation type="submission" date="2012-12" db="EMBL/GenBank/DDBJ databases">
        <title>Whole genome shotgun sequence of Gordonia hirsuta NBRC 16056.</title>
        <authorList>
            <person name="Isaki-Nakamura S."/>
            <person name="Hosoyama A."/>
            <person name="Tsuchikane K."/>
            <person name="Katsumata H."/>
            <person name="Baba S."/>
            <person name="Yamazaki S."/>
            <person name="Fujita N."/>
        </authorList>
    </citation>
    <scope>NUCLEOTIDE SEQUENCE [LARGE SCALE GENOMIC DNA]</scope>
    <source>
        <strain evidence="3 4">NBRC 16056</strain>
    </source>
</reference>
<keyword evidence="2" id="KW-1133">Transmembrane helix</keyword>
<evidence type="ECO:0000313" key="4">
    <source>
        <dbReference type="Proteomes" id="UP000053405"/>
    </source>
</evidence>
<organism evidence="3 4">
    <name type="scientific">Gordonia hirsuta DSM 44140 = NBRC 16056</name>
    <dbReference type="NCBI Taxonomy" id="1121927"/>
    <lineage>
        <taxon>Bacteria</taxon>
        <taxon>Bacillati</taxon>
        <taxon>Actinomycetota</taxon>
        <taxon>Actinomycetes</taxon>
        <taxon>Mycobacteriales</taxon>
        <taxon>Gordoniaceae</taxon>
        <taxon>Gordonia</taxon>
    </lineage>
</organism>
<dbReference type="Pfam" id="PF07784">
    <property type="entry name" value="DUF1622"/>
    <property type="match status" value="1"/>
</dbReference>
<dbReference type="PANTHER" id="PTHR38468:SF1">
    <property type="entry name" value="SLL0939 PROTEIN"/>
    <property type="match status" value="1"/>
</dbReference>
<evidence type="ECO:0000256" key="2">
    <source>
        <dbReference type="SAM" id="Phobius"/>
    </source>
</evidence>
<keyword evidence="4" id="KW-1185">Reference proteome</keyword>
<dbReference type="EMBL" id="BANT01000012">
    <property type="protein sequence ID" value="GAC56626.1"/>
    <property type="molecule type" value="Genomic_DNA"/>
</dbReference>
<evidence type="ECO:0000256" key="1">
    <source>
        <dbReference type="SAM" id="MobiDB-lite"/>
    </source>
</evidence>
<feature type="transmembrane region" description="Helical" evidence="2">
    <location>
        <begin position="55"/>
        <end position="73"/>
    </location>
</feature>
<evidence type="ECO:0008006" key="5">
    <source>
        <dbReference type="Google" id="ProtNLM"/>
    </source>
</evidence>
<keyword evidence="2" id="KW-0472">Membrane</keyword>
<dbReference type="InterPro" id="IPR012427">
    <property type="entry name" value="DUF1622"/>
</dbReference>
<feature type="transmembrane region" description="Helical" evidence="2">
    <location>
        <begin position="85"/>
        <end position="104"/>
    </location>
</feature>
<accession>L7L7A4</accession>